<dbReference type="EMBL" id="JAGUCN010000014">
    <property type="protein sequence ID" value="MBS2212346.1"/>
    <property type="molecule type" value="Genomic_DNA"/>
</dbReference>
<dbReference type="Proteomes" id="UP000721861">
    <property type="component" value="Unassembled WGS sequence"/>
</dbReference>
<evidence type="ECO:0008006" key="3">
    <source>
        <dbReference type="Google" id="ProtNLM"/>
    </source>
</evidence>
<evidence type="ECO:0000313" key="1">
    <source>
        <dbReference type="EMBL" id="MBS2212346.1"/>
    </source>
</evidence>
<name>A0ABS5KBI6_9BACT</name>
<evidence type="ECO:0000313" key="2">
    <source>
        <dbReference type="Proteomes" id="UP000721861"/>
    </source>
</evidence>
<accession>A0ABS5KBI6</accession>
<keyword evidence="2" id="KW-1185">Reference proteome</keyword>
<protein>
    <recommendedName>
        <fullName evidence="3">Outer membrane protein beta-barrel domain-containing protein</fullName>
    </recommendedName>
</protein>
<comment type="caution">
    <text evidence="1">The sequence shown here is derived from an EMBL/GenBank/DDBJ whole genome shotgun (WGS) entry which is preliminary data.</text>
</comment>
<reference evidence="1 2" key="1">
    <citation type="journal article" date="2014" name="Int. J. Syst. Evol. Microbiol.">
        <title>Carboxylicivirga gen. nov. in the family Marinilabiliaceae with two novel species, Carboxylicivirga mesophila sp. nov. and Carboxylicivirga taeanensis sp. nov., and reclassification of Cytophaga fermentans as Saccharicrinis fermentans gen. nov., comb. nov.</title>
        <authorList>
            <person name="Yang S.H."/>
            <person name="Seo H.S."/>
            <person name="Woo J.H."/>
            <person name="Oh H.M."/>
            <person name="Jang H."/>
            <person name="Lee J.H."/>
            <person name="Kim S.J."/>
            <person name="Kwon K.K."/>
        </authorList>
    </citation>
    <scope>NUCLEOTIDE SEQUENCE [LARGE SCALE GENOMIC DNA]</scope>
    <source>
        <strain evidence="1 2">JCM 18290</strain>
    </source>
</reference>
<proteinExistence type="predicted"/>
<sequence length="158" mass="17760">MQYAGGIGFMSAGFGYEVSPTYQPVLFVGYLSESFGGSQNRVLSVSVKNSFYLSRQPLLKYFRPYAGLSINWGNTNNTFRSLPEYYPDEYYFQNKVHSAPFVGGELYVNLKPNKQIKGMGVYAELSALDAYLLEAIRTQYVKPHMALTLALGLTVYIN</sequence>
<gene>
    <name evidence="1" type="ORF">KEM09_13100</name>
</gene>
<organism evidence="1 2">
    <name type="scientific">Carboxylicivirga mesophila</name>
    <dbReference type="NCBI Taxonomy" id="1166478"/>
    <lineage>
        <taxon>Bacteria</taxon>
        <taxon>Pseudomonadati</taxon>
        <taxon>Bacteroidota</taxon>
        <taxon>Bacteroidia</taxon>
        <taxon>Marinilabiliales</taxon>
        <taxon>Marinilabiliaceae</taxon>
        <taxon>Carboxylicivirga</taxon>
    </lineage>
</organism>